<dbReference type="InterPro" id="IPR038071">
    <property type="entry name" value="UROD/MetE-like_sf"/>
</dbReference>
<protein>
    <submittedName>
        <fullName evidence="2">5-methyltetrahydropteroyltriglutamate--homocysteine methyltransferase</fullName>
    </submittedName>
</protein>
<gene>
    <name evidence="2" type="ORF">Rhow_002630</name>
</gene>
<dbReference type="Proteomes" id="UP000287519">
    <property type="component" value="Unassembled WGS sequence"/>
</dbReference>
<keyword evidence="2" id="KW-0808">Transferase</keyword>
<dbReference type="GO" id="GO:0009086">
    <property type="term" value="P:methionine biosynthetic process"/>
    <property type="evidence" value="ECO:0007669"/>
    <property type="project" value="InterPro"/>
</dbReference>
<accession>A0A402C665</accession>
<dbReference type="EMBL" id="BHYM01000023">
    <property type="protein sequence ID" value="GCE39106.1"/>
    <property type="molecule type" value="Genomic_DNA"/>
</dbReference>
<keyword evidence="2" id="KW-0489">Methyltransferase</keyword>
<evidence type="ECO:0000313" key="3">
    <source>
        <dbReference type="Proteomes" id="UP000287519"/>
    </source>
</evidence>
<dbReference type="InterPro" id="IPR002629">
    <property type="entry name" value="Met_Synth_C/arc"/>
</dbReference>
<organism evidence="2 3">
    <name type="scientific">Rhodococcus wratislaviensis</name>
    <name type="common">Tsukamurella wratislaviensis</name>
    <dbReference type="NCBI Taxonomy" id="44752"/>
    <lineage>
        <taxon>Bacteria</taxon>
        <taxon>Bacillati</taxon>
        <taxon>Actinomycetota</taxon>
        <taxon>Actinomycetes</taxon>
        <taxon>Mycobacteriales</taxon>
        <taxon>Nocardiaceae</taxon>
        <taxon>Rhodococcus</taxon>
    </lineage>
</organism>
<dbReference type="Pfam" id="PF01717">
    <property type="entry name" value="Meth_synt_2"/>
    <property type="match status" value="1"/>
</dbReference>
<proteinExistence type="predicted"/>
<feature type="domain" description="Cobalamin-independent methionine synthase MetE C-terminal/archaeal" evidence="1">
    <location>
        <begin position="2"/>
        <end position="32"/>
    </location>
</feature>
<dbReference type="GO" id="GO:0008270">
    <property type="term" value="F:zinc ion binding"/>
    <property type="evidence" value="ECO:0007669"/>
    <property type="project" value="InterPro"/>
</dbReference>
<reference evidence="2 3" key="1">
    <citation type="submission" date="2018-11" db="EMBL/GenBank/DDBJ databases">
        <title>Microbial catabolism of amino acid.</title>
        <authorList>
            <person name="Hibi M."/>
            <person name="Ogawa J."/>
        </authorList>
    </citation>
    <scope>NUCLEOTIDE SEQUENCE [LARGE SCALE GENOMIC DNA]</scope>
    <source>
        <strain evidence="2 3">C31-06</strain>
    </source>
</reference>
<sequence>MQRLWVNPDCGLKTRGPVEVEASLRNLVDAAKLVRADL</sequence>
<dbReference type="SUPFAM" id="SSF51726">
    <property type="entry name" value="UROD/MetE-like"/>
    <property type="match status" value="1"/>
</dbReference>
<name>A0A402C665_RHOWR</name>
<keyword evidence="3" id="KW-1185">Reference proteome</keyword>
<evidence type="ECO:0000259" key="1">
    <source>
        <dbReference type="Pfam" id="PF01717"/>
    </source>
</evidence>
<dbReference type="GO" id="GO:0032259">
    <property type="term" value="P:methylation"/>
    <property type="evidence" value="ECO:0007669"/>
    <property type="project" value="UniProtKB-KW"/>
</dbReference>
<comment type="caution">
    <text evidence="2">The sequence shown here is derived from an EMBL/GenBank/DDBJ whole genome shotgun (WGS) entry which is preliminary data.</text>
</comment>
<dbReference type="GO" id="GO:0003871">
    <property type="term" value="F:5-methyltetrahydropteroyltriglutamate-homocysteine S-methyltransferase activity"/>
    <property type="evidence" value="ECO:0007669"/>
    <property type="project" value="InterPro"/>
</dbReference>
<dbReference type="AlphaFoldDB" id="A0A402C665"/>
<evidence type="ECO:0000313" key="2">
    <source>
        <dbReference type="EMBL" id="GCE39106.1"/>
    </source>
</evidence>
<dbReference type="Gene3D" id="3.20.20.210">
    <property type="match status" value="1"/>
</dbReference>